<dbReference type="Pfam" id="PF07494">
    <property type="entry name" value="Reg_prop"/>
    <property type="match status" value="4"/>
</dbReference>
<evidence type="ECO:0000259" key="12">
    <source>
        <dbReference type="PROSITE" id="PS50109"/>
    </source>
</evidence>
<dbReference type="SMART" id="SM00388">
    <property type="entry name" value="HisKA"/>
    <property type="match status" value="1"/>
</dbReference>
<dbReference type="InterPro" id="IPR004358">
    <property type="entry name" value="Sig_transdc_His_kin-like_C"/>
</dbReference>
<dbReference type="Gene3D" id="3.30.565.10">
    <property type="entry name" value="Histidine kinase-like ATPase, C-terminal domain"/>
    <property type="match status" value="1"/>
</dbReference>
<dbReference type="SUPFAM" id="SSF55874">
    <property type="entry name" value="ATPase domain of HSP90 chaperone/DNA topoisomerase II/histidine kinase"/>
    <property type="match status" value="1"/>
</dbReference>
<dbReference type="SUPFAM" id="SSF47384">
    <property type="entry name" value="Homodimeric domain of signal transducing histidine kinase"/>
    <property type="match status" value="1"/>
</dbReference>
<keyword evidence="6" id="KW-0805">Transcription regulation</keyword>
<dbReference type="GO" id="GO:0043565">
    <property type="term" value="F:sequence-specific DNA binding"/>
    <property type="evidence" value="ECO:0007669"/>
    <property type="project" value="InterPro"/>
</dbReference>
<comment type="caution">
    <text evidence="14">The sequence shown here is derived from an EMBL/GenBank/DDBJ whole genome shotgun (WGS) entry which is preliminary data.</text>
</comment>
<organism evidence="14 15">
    <name type="scientific">Phocaeicola vulgatus str. 3975 RP4</name>
    <dbReference type="NCBI Taxonomy" id="1339352"/>
    <lineage>
        <taxon>Bacteria</taxon>
        <taxon>Pseudomonadati</taxon>
        <taxon>Bacteroidota</taxon>
        <taxon>Bacteroidia</taxon>
        <taxon>Bacteroidales</taxon>
        <taxon>Bacteroidaceae</taxon>
        <taxon>Phocaeicola</taxon>
    </lineage>
</organism>
<dbReference type="PROSITE" id="PS50110">
    <property type="entry name" value="RESPONSE_REGULATORY"/>
    <property type="match status" value="1"/>
</dbReference>
<feature type="modified residue" description="4-aspartylphosphate" evidence="8">
    <location>
        <position position="1203"/>
    </location>
</feature>
<dbReference type="PRINTS" id="PR00344">
    <property type="entry name" value="BCTRLSENSOR"/>
</dbReference>
<keyword evidence="7" id="KW-0804">Transcription</keyword>
<dbReference type="InterPro" id="IPR003594">
    <property type="entry name" value="HATPase_dom"/>
</dbReference>
<reference evidence="14 15" key="1">
    <citation type="submission" date="2014-04" db="EMBL/GenBank/DDBJ databases">
        <authorList>
            <person name="Sears C."/>
            <person name="Carroll K."/>
            <person name="Sack B.R."/>
            <person name="Qadri F."/>
            <person name="Myers L.L."/>
            <person name="Chung G.-T."/>
            <person name="Escheverria P."/>
            <person name="Fraser C.M."/>
            <person name="Sadzewicz L."/>
            <person name="Shefchek K.A."/>
            <person name="Tallon L."/>
            <person name="Das S.P."/>
            <person name="Daugherty S."/>
            <person name="Mongodin E.F."/>
        </authorList>
    </citation>
    <scope>NUCLEOTIDE SEQUENCE [LARGE SCALE GENOMIC DNA]</scope>
    <source>
        <strain evidence="14 15">3975 RP4</strain>
    </source>
</reference>
<keyword evidence="9" id="KW-0175">Coiled coil</keyword>
<dbReference type="Pfam" id="PF02518">
    <property type="entry name" value="HATPase_c"/>
    <property type="match status" value="1"/>
</dbReference>
<dbReference type="Pfam" id="PF00512">
    <property type="entry name" value="HisKA"/>
    <property type="match status" value="1"/>
</dbReference>
<dbReference type="SMART" id="SM00387">
    <property type="entry name" value="HATPase_c"/>
    <property type="match status" value="1"/>
</dbReference>
<feature type="coiled-coil region" evidence="9">
    <location>
        <begin position="828"/>
        <end position="886"/>
    </location>
</feature>
<dbReference type="PANTHER" id="PTHR43547">
    <property type="entry name" value="TWO-COMPONENT HISTIDINE KINASE"/>
    <property type="match status" value="1"/>
</dbReference>
<dbReference type="InterPro" id="IPR015943">
    <property type="entry name" value="WD40/YVTN_repeat-like_dom_sf"/>
</dbReference>
<dbReference type="PATRIC" id="fig|1339352.3.peg.2584"/>
<dbReference type="Pfam" id="PF12833">
    <property type="entry name" value="HTH_18"/>
    <property type="match status" value="1"/>
</dbReference>
<evidence type="ECO:0000256" key="3">
    <source>
        <dbReference type="ARBA" id="ARBA00022553"/>
    </source>
</evidence>
<dbReference type="InterPro" id="IPR011110">
    <property type="entry name" value="Reg_prop"/>
</dbReference>
<dbReference type="InterPro" id="IPR036097">
    <property type="entry name" value="HisK_dim/P_sf"/>
</dbReference>
<dbReference type="SUPFAM" id="SSF52172">
    <property type="entry name" value="CheY-like"/>
    <property type="match status" value="1"/>
</dbReference>
<sequence length="1408" mass="161215">MKRHSLLFALFIFLSSLSMQAEETAGKWSERYNVTAITMDEGLPHNFVDDILKDSQGFLWIATRGEGIARYDGYEFTAFNMGSTHTKLRSNFINKLCEDNFKRIWAVSEMGIDILDIQTMQTVQVADTKDKLISLCNRPSHLILHSKAGNIWVCSENNLFKITFDKQGNIRQIIKICEVPAGESVRTICEVEDYLWINYKDGIYRIKESAMEVQEPTFISSALQLPGVSIQVICRKENEIWIGSAQGLFRYNMDTELMKHYMYDPNDNNSLSQNFITDIAETGEHTMLVATLKGINLYNALTDNFERINKDTGEGEIVQNTLNCDFVNCLLTDGDIIWVGTEVGGLNKMSRRMLLVQNYYHIPTIPGSLSQNPVNAIYEDPSGVLWVGTVEGGLNRRAPGSNTFEHYTTDAPAHLSHNTVSCFTSDNDGRLWIGTWGGGIGWIDMKNPQNKQFHHIEIPEYGDFSWGWAGSICYDHLNNAIWVGTSTNIYVYDLKTQTLTEPFKGMNLGGIEGCTGYYIDKDNHLWLGLTEGLCRIDLSSLKAPRLIYQLWRIKLDEPESKLKERVTYITQSKDGTLWIGSNGYGFYKSSPTENGEYTFRPFTTEDGLINNSVRCISEDKEGYLWITTTNGLSRFNPNNNSFFNYTRKDGLLSNQFYWNAICRAANGDLYVGSTKGLSVVKPVIDTNPKEAVPLAFTHVRVANEERLYTNGTLQLHERDKSLYIEFAALDYDASTFANYYYRLKGFDDKWIKVPANRRQAAYTNLRPGNYTFELRYAPDGKQWLEEMAELHIAVSPYFYKTIWFILSILVLLSFLIYKVLSWRLRSLKEQQEMLHIKVEERTRELEEQKKLLSTQASELYRQNQLLKQQNEKITKQKGQLIQMSKKVQELTVDKLAFFTNITHEFRTPLTLIVGPIERALKLSYNPQVIEQLHFVERNSKYLLSLVNQLMDFRKVESGKMEIVRNSGNFAKLLNELLVPFDAYASERGITIERRFRLPSCEIMYDEDAMHKVIVNLIGNALKFTPKGGQITIYATPFRQEEQEKLFICIRDTGPGLPEEEIDKVFNRFYQSQNKTHSSINGQSGTGIGLYLCKRIVQLHGGSICAKNNQSKGCSFRILLPLQYADADSLPAPTEQVKEPVGSPLALQPATNGKLTILVVEDNKDMRDYIRSILAEYYNVLEASQGEEALTVLQSQNVDFIVSDLMMPVMDGMELSRRVKSNFAISHIPFLMLTAKTSNESRIESFRIGVDEYLLKPFDDTLLLARISNILENRKRFQQKFSYSMDVDALNIEKESSDKKFLDKAMQIVKENYKNSYYEISDFIEAMGVSKSLMNKKMQNLTGQSAGQFMRNYRLNLARELIIRNRLTHNMNISEIAYEVGFNDPKYFTRCFTKHFGTTPSSMMENGTD</sequence>
<dbReference type="EMBL" id="JNHM01000031">
    <property type="protein sequence ID" value="KDS53377.1"/>
    <property type="molecule type" value="Genomic_DNA"/>
</dbReference>
<evidence type="ECO:0000256" key="8">
    <source>
        <dbReference type="PROSITE-ProRule" id="PRU00169"/>
    </source>
</evidence>
<dbReference type="FunFam" id="3.40.50.2300:FF:000138">
    <property type="entry name" value="Two-component system sensor histidine kinase/response regulator"/>
    <property type="match status" value="1"/>
</dbReference>
<dbReference type="Gene3D" id="2.60.40.10">
    <property type="entry name" value="Immunoglobulins"/>
    <property type="match status" value="1"/>
</dbReference>
<dbReference type="InterPro" id="IPR009057">
    <property type="entry name" value="Homeodomain-like_sf"/>
</dbReference>
<dbReference type="SUPFAM" id="SSF46689">
    <property type="entry name" value="Homeodomain-like"/>
    <property type="match status" value="1"/>
</dbReference>
<dbReference type="CDD" id="cd00082">
    <property type="entry name" value="HisKA"/>
    <property type="match status" value="1"/>
</dbReference>
<evidence type="ECO:0000256" key="1">
    <source>
        <dbReference type="ARBA" id="ARBA00000085"/>
    </source>
</evidence>
<evidence type="ECO:0000256" key="9">
    <source>
        <dbReference type="SAM" id="Coils"/>
    </source>
</evidence>
<dbReference type="Proteomes" id="UP000027661">
    <property type="component" value="Unassembled WGS sequence"/>
</dbReference>
<evidence type="ECO:0000313" key="15">
    <source>
        <dbReference type="Proteomes" id="UP000027661"/>
    </source>
</evidence>
<dbReference type="EC" id="2.7.13.3" evidence="2"/>
<dbReference type="SMART" id="SM00448">
    <property type="entry name" value="REC"/>
    <property type="match status" value="1"/>
</dbReference>
<dbReference type="CDD" id="cd17574">
    <property type="entry name" value="REC_OmpR"/>
    <property type="match status" value="1"/>
</dbReference>
<feature type="domain" description="Histidine kinase" evidence="12">
    <location>
        <begin position="900"/>
        <end position="1123"/>
    </location>
</feature>
<keyword evidence="5 14" id="KW-0418">Kinase</keyword>
<dbReference type="FunFam" id="3.30.565.10:FF:000006">
    <property type="entry name" value="Sensor histidine kinase WalK"/>
    <property type="match status" value="1"/>
</dbReference>
<dbReference type="SMART" id="SM00342">
    <property type="entry name" value="HTH_ARAC"/>
    <property type="match status" value="1"/>
</dbReference>
<feature type="domain" description="HTH araC/xylS-type" evidence="11">
    <location>
        <begin position="1302"/>
        <end position="1405"/>
    </location>
</feature>
<dbReference type="Pfam" id="PF07495">
    <property type="entry name" value="Y_Y_Y"/>
    <property type="match status" value="1"/>
</dbReference>
<dbReference type="PROSITE" id="PS50109">
    <property type="entry name" value="HIS_KIN"/>
    <property type="match status" value="1"/>
</dbReference>
<evidence type="ECO:0000259" key="13">
    <source>
        <dbReference type="PROSITE" id="PS50110"/>
    </source>
</evidence>
<dbReference type="InterPro" id="IPR003661">
    <property type="entry name" value="HisK_dim/P_dom"/>
</dbReference>
<dbReference type="Gene3D" id="3.40.50.2300">
    <property type="match status" value="1"/>
</dbReference>
<dbReference type="GO" id="GO:0003700">
    <property type="term" value="F:DNA-binding transcription factor activity"/>
    <property type="evidence" value="ECO:0007669"/>
    <property type="project" value="InterPro"/>
</dbReference>
<keyword evidence="4" id="KW-0808">Transferase</keyword>
<dbReference type="Gene3D" id="1.10.10.60">
    <property type="entry name" value="Homeodomain-like"/>
    <property type="match status" value="1"/>
</dbReference>
<dbReference type="Pfam" id="PF00072">
    <property type="entry name" value="Response_reg"/>
    <property type="match status" value="1"/>
</dbReference>
<feature type="domain" description="Response regulatory" evidence="13">
    <location>
        <begin position="1155"/>
        <end position="1270"/>
    </location>
</feature>
<dbReference type="InterPro" id="IPR001789">
    <property type="entry name" value="Sig_transdc_resp-reg_receiver"/>
</dbReference>
<evidence type="ECO:0000256" key="4">
    <source>
        <dbReference type="ARBA" id="ARBA00022679"/>
    </source>
</evidence>
<proteinExistence type="predicted"/>
<dbReference type="RefSeq" id="WP_032953013.1">
    <property type="nucleotide sequence ID" value="NZ_JNHM01000031.1"/>
</dbReference>
<dbReference type="InterPro" id="IPR018060">
    <property type="entry name" value="HTH_AraC"/>
</dbReference>
<dbReference type="PANTHER" id="PTHR43547:SF2">
    <property type="entry name" value="HYBRID SIGNAL TRANSDUCTION HISTIDINE KINASE C"/>
    <property type="match status" value="1"/>
</dbReference>
<dbReference type="Gene3D" id="2.130.10.10">
    <property type="entry name" value="YVTN repeat-like/Quinoprotein amine dehydrogenase"/>
    <property type="match status" value="2"/>
</dbReference>
<dbReference type="GO" id="GO:0000155">
    <property type="term" value="F:phosphorelay sensor kinase activity"/>
    <property type="evidence" value="ECO:0007669"/>
    <property type="project" value="InterPro"/>
</dbReference>
<name>A0A069SP70_PHOVU</name>
<dbReference type="InterPro" id="IPR011123">
    <property type="entry name" value="Y_Y_Y"/>
</dbReference>
<dbReference type="Gene3D" id="1.10.287.130">
    <property type="match status" value="1"/>
</dbReference>
<keyword evidence="3 8" id="KW-0597">Phosphoprotein</keyword>
<dbReference type="SUPFAM" id="SSF63829">
    <property type="entry name" value="Calcium-dependent phosphotriesterase"/>
    <property type="match status" value="2"/>
</dbReference>
<evidence type="ECO:0000259" key="11">
    <source>
        <dbReference type="PROSITE" id="PS01124"/>
    </source>
</evidence>
<dbReference type="InterPro" id="IPR013783">
    <property type="entry name" value="Ig-like_fold"/>
</dbReference>
<evidence type="ECO:0000256" key="6">
    <source>
        <dbReference type="ARBA" id="ARBA00023015"/>
    </source>
</evidence>
<evidence type="ECO:0000256" key="2">
    <source>
        <dbReference type="ARBA" id="ARBA00012438"/>
    </source>
</evidence>
<dbReference type="CDD" id="cd00075">
    <property type="entry name" value="HATPase"/>
    <property type="match status" value="1"/>
</dbReference>
<evidence type="ECO:0000256" key="7">
    <source>
        <dbReference type="ARBA" id="ARBA00023163"/>
    </source>
</evidence>
<dbReference type="FunFam" id="1.10.287.130:FF:000034">
    <property type="entry name" value="Two-component system sensor histidine kinase/response regulator"/>
    <property type="match status" value="1"/>
</dbReference>
<keyword evidence="10" id="KW-0732">Signal</keyword>
<dbReference type="InterPro" id="IPR011006">
    <property type="entry name" value="CheY-like_superfamily"/>
</dbReference>
<evidence type="ECO:0000313" key="14">
    <source>
        <dbReference type="EMBL" id="KDS53377.1"/>
    </source>
</evidence>
<gene>
    <name evidence="14" type="ORF">M099_2687</name>
</gene>
<accession>A0A069SP70</accession>
<evidence type="ECO:0000256" key="10">
    <source>
        <dbReference type="SAM" id="SignalP"/>
    </source>
</evidence>
<protein>
    <recommendedName>
        <fullName evidence="2">histidine kinase</fullName>
        <ecNumber evidence="2">2.7.13.3</ecNumber>
    </recommendedName>
</protein>
<evidence type="ECO:0000256" key="5">
    <source>
        <dbReference type="ARBA" id="ARBA00022777"/>
    </source>
</evidence>
<comment type="catalytic activity">
    <reaction evidence="1">
        <text>ATP + protein L-histidine = ADP + protein N-phospho-L-histidine.</text>
        <dbReference type="EC" id="2.7.13.3"/>
    </reaction>
</comment>
<dbReference type="InterPro" id="IPR036890">
    <property type="entry name" value="HATPase_C_sf"/>
</dbReference>
<feature type="signal peptide" evidence="10">
    <location>
        <begin position="1"/>
        <end position="21"/>
    </location>
</feature>
<feature type="chain" id="PRO_5001666823" description="histidine kinase" evidence="10">
    <location>
        <begin position="22"/>
        <end position="1408"/>
    </location>
</feature>
<dbReference type="PROSITE" id="PS01124">
    <property type="entry name" value="HTH_ARAC_FAMILY_2"/>
    <property type="match status" value="1"/>
</dbReference>
<dbReference type="InterPro" id="IPR005467">
    <property type="entry name" value="His_kinase_dom"/>
</dbReference>